<dbReference type="EMBL" id="GGEC01087679">
    <property type="protein sequence ID" value="MBX68163.1"/>
    <property type="molecule type" value="Transcribed_RNA"/>
</dbReference>
<organism evidence="1">
    <name type="scientific">Rhizophora mucronata</name>
    <name type="common">Asiatic mangrove</name>
    <dbReference type="NCBI Taxonomy" id="61149"/>
    <lineage>
        <taxon>Eukaryota</taxon>
        <taxon>Viridiplantae</taxon>
        <taxon>Streptophyta</taxon>
        <taxon>Embryophyta</taxon>
        <taxon>Tracheophyta</taxon>
        <taxon>Spermatophyta</taxon>
        <taxon>Magnoliopsida</taxon>
        <taxon>eudicotyledons</taxon>
        <taxon>Gunneridae</taxon>
        <taxon>Pentapetalae</taxon>
        <taxon>rosids</taxon>
        <taxon>fabids</taxon>
        <taxon>Malpighiales</taxon>
        <taxon>Rhizophoraceae</taxon>
        <taxon>Rhizophora</taxon>
    </lineage>
</organism>
<accession>A0A2P2QME2</accession>
<evidence type="ECO:0000313" key="1">
    <source>
        <dbReference type="EMBL" id="MBX68163.1"/>
    </source>
</evidence>
<sequence length="64" mass="7452">MQREFNPKFSPPPGWSNPWANYSLTCCTSNFLPPSITRRHIGYSYFVSNKTFPENLDKVINNLK</sequence>
<protein>
    <submittedName>
        <fullName evidence="1">Uncharacterized protein</fullName>
    </submittedName>
</protein>
<proteinExistence type="predicted"/>
<name>A0A2P2QME2_RHIMU</name>
<reference evidence="1" key="1">
    <citation type="submission" date="2018-02" db="EMBL/GenBank/DDBJ databases">
        <title>Rhizophora mucronata_Transcriptome.</title>
        <authorList>
            <person name="Meera S.P."/>
            <person name="Sreeshan A."/>
            <person name="Augustine A."/>
        </authorList>
    </citation>
    <scope>NUCLEOTIDE SEQUENCE</scope>
    <source>
        <tissue evidence="1">Leaf</tissue>
    </source>
</reference>
<dbReference type="AlphaFoldDB" id="A0A2P2QME2"/>